<evidence type="ECO:0000256" key="7">
    <source>
        <dbReference type="ARBA" id="ARBA00023288"/>
    </source>
</evidence>
<dbReference type="AlphaFoldDB" id="A0A2N5NFT0"/>
<dbReference type="Pfam" id="PF01547">
    <property type="entry name" value="SBP_bac_1"/>
    <property type="match status" value="1"/>
</dbReference>
<keyword evidence="4" id="KW-0732">Signal</keyword>
<keyword evidence="5" id="KW-0472">Membrane</keyword>
<keyword evidence="6" id="KW-0564">Palmitate</keyword>
<organism evidence="8 9">
    <name type="scientific">Mediterraneibacter gnavus</name>
    <name type="common">Ruminococcus gnavus</name>
    <dbReference type="NCBI Taxonomy" id="33038"/>
    <lineage>
        <taxon>Bacteria</taxon>
        <taxon>Bacillati</taxon>
        <taxon>Bacillota</taxon>
        <taxon>Clostridia</taxon>
        <taxon>Lachnospirales</taxon>
        <taxon>Lachnospiraceae</taxon>
        <taxon>Mediterraneibacter</taxon>
    </lineage>
</organism>
<dbReference type="InterPro" id="IPR050490">
    <property type="entry name" value="Bact_solute-bd_prot1"/>
</dbReference>
<evidence type="ECO:0000313" key="8">
    <source>
        <dbReference type="EMBL" id="PLT53414.1"/>
    </source>
</evidence>
<gene>
    <name evidence="8" type="ORF">CDL18_12460</name>
</gene>
<proteinExistence type="inferred from homology"/>
<evidence type="ECO:0000256" key="4">
    <source>
        <dbReference type="ARBA" id="ARBA00022729"/>
    </source>
</evidence>
<name>A0A2N5NFT0_MEDGN</name>
<dbReference type="PROSITE" id="PS01037">
    <property type="entry name" value="SBP_BACTERIAL_1"/>
    <property type="match status" value="1"/>
</dbReference>
<dbReference type="PANTHER" id="PTHR43649:SF33">
    <property type="entry name" value="POLYGALACTURONAN_RHAMNOGALACTURONAN-BINDING PROTEIN YTCQ"/>
    <property type="match status" value="1"/>
</dbReference>
<protein>
    <recommendedName>
        <fullName evidence="10">ABC transporter, solute-binding protein</fullName>
    </recommendedName>
</protein>
<dbReference type="GO" id="GO:0055085">
    <property type="term" value="P:transmembrane transport"/>
    <property type="evidence" value="ECO:0007669"/>
    <property type="project" value="InterPro"/>
</dbReference>
<evidence type="ECO:0000256" key="6">
    <source>
        <dbReference type="ARBA" id="ARBA00023139"/>
    </source>
</evidence>
<reference evidence="8 9" key="1">
    <citation type="journal article" date="2017" name="Genome Med.">
        <title>A novel Ruminococcus gnavus clade enriched in inflammatory bowel disease patients.</title>
        <authorList>
            <person name="Hall A.B."/>
            <person name="Yassour M."/>
            <person name="Sauk J."/>
            <person name="Garner A."/>
            <person name="Jiang X."/>
            <person name="Arthur T."/>
            <person name="Lagoudas G.K."/>
            <person name="Vatanen T."/>
            <person name="Fornelos N."/>
            <person name="Wilson R."/>
            <person name="Bertha M."/>
            <person name="Cohen M."/>
            <person name="Garber J."/>
            <person name="Khalili H."/>
            <person name="Gevers D."/>
            <person name="Ananthakrishnan A.N."/>
            <person name="Kugathasan S."/>
            <person name="Lander E.S."/>
            <person name="Blainey P."/>
            <person name="Vlamakis H."/>
            <person name="Xavier R.J."/>
            <person name="Huttenhower C."/>
        </authorList>
    </citation>
    <scope>NUCLEOTIDE SEQUENCE [LARGE SCALE GENOMIC DNA]</scope>
    <source>
        <strain evidence="8 9">RJX1118</strain>
    </source>
</reference>
<dbReference type="Gene3D" id="3.40.190.10">
    <property type="entry name" value="Periplasmic binding protein-like II"/>
    <property type="match status" value="2"/>
</dbReference>
<comment type="similarity">
    <text evidence="1">Belongs to the bacterial solute-binding protein 1 family.</text>
</comment>
<keyword evidence="3" id="KW-1003">Cell membrane</keyword>
<dbReference type="InterPro" id="IPR006059">
    <property type="entry name" value="SBP"/>
</dbReference>
<evidence type="ECO:0008006" key="10">
    <source>
        <dbReference type="Google" id="ProtNLM"/>
    </source>
</evidence>
<dbReference type="EMBL" id="NIHM01000019">
    <property type="protein sequence ID" value="PLT53414.1"/>
    <property type="molecule type" value="Genomic_DNA"/>
</dbReference>
<keyword evidence="2" id="KW-0813">Transport</keyword>
<dbReference type="SUPFAM" id="SSF53850">
    <property type="entry name" value="Periplasmic binding protein-like II"/>
    <property type="match status" value="1"/>
</dbReference>
<keyword evidence="7" id="KW-0449">Lipoprotein</keyword>
<comment type="caution">
    <text evidence="8">The sequence shown here is derived from an EMBL/GenBank/DDBJ whole genome shotgun (WGS) entry which is preliminary data.</text>
</comment>
<evidence type="ECO:0000256" key="3">
    <source>
        <dbReference type="ARBA" id="ARBA00022475"/>
    </source>
</evidence>
<evidence type="ECO:0000256" key="2">
    <source>
        <dbReference type="ARBA" id="ARBA00022448"/>
    </source>
</evidence>
<evidence type="ECO:0000256" key="1">
    <source>
        <dbReference type="ARBA" id="ARBA00008520"/>
    </source>
</evidence>
<sequence>MQRRSYYLGLDVTKASGWNSGETIMKKTFLAIPHKLQNVFNKKEVKNMKMKRWMAAGMAAMMTMSLVACGSSGEEKKEEDSAGKGGKKQISLSVWNGNWAEDLENFEKDFNSKNEDIELDVQMQTGDYADWLGAKVASNDLPDIYILTPYAQVQSFAEAGRIMDLSEEGFTEKVYEEALNAGKGTDGKIYAYPANYEYLGVFYNKALFEEAGIETLPTTREEFEAACAKLEAAGIQPIAPTYKDSWTLKHLFSSLLTPFVQDDVPGFIESLNSGEGTFDVKGIDEVFDFLDIMKKYSGSNMMDQDSTSGFNALANGEAAMLLSGEFSLTTVASANPVQEIGVFAMPVSSDASLNKLSVDVGICYVVNAETEYPEECMRVLDYMSNPDEEGGYIQLVSQNPGDAPPAMPFDGGAKSLALSNYEEYVNAGNTVPWVYQQYTAGFDVTSGDIIQGYMSDVSDRETVIQELNKEYLNYIE</sequence>
<accession>A0A2N5NFT0</accession>
<dbReference type="InterPro" id="IPR006061">
    <property type="entry name" value="SBP_1_CS"/>
</dbReference>
<evidence type="ECO:0000313" key="9">
    <source>
        <dbReference type="Proteomes" id="UP000234849"/>
    </source>
</evidence>
<dbReference type="PANTHER" id="PTHR43649">
    <property type="entry name" value="ARABINOSE-BINDING PROTEIN-RELATED"/>
    <property type="match status" value="1"/>
</dbReference>
<evidence type="ECO:0000256" key="5">
    <source>
        <dbReference type="ARBA" id="ARBA00023136"/>
    </source>
</evidence>
<dbReference type="Proteomes" id="UP000234849">
    <property type="component" value="Unassembled WGS sequence"/>
</dbReference>